<organism evidence="1 2">
    <name type="scientific">Jannaschia helgolandensis</name>
    <dbReference type="NCBI Taxonomy" id="188906"/>
    <lineage>
        <taxon>Bacteria</taxon>
        <taxon>Pseudomonadati</taxon>
        <taxon>Pseudomonadota</taxon>
        <taxon>Alphaproteobacteria</taxon>
        <taxon>Rhodobacterales</taxon>
        <taxon>Roseobacteraceae</taxon>
        <taxon>Jannaschia</taxon>
    </lineage>
</organism>
<gene>
    <name evidence="1" type="ORF">SAMN04488526_1538</name>
</gene>
<reference evidence="1 2" key="1">
    <citation type="submission" date="2016-10" db="EMBL/GenBank/DDBJ databases">
        <authorList>
            <person name="de Groot N.N."/>
        </authorList>
    </citation>
    <scope>NUCLEOTIDE SEQUENCE [LARGE SCALE GENOMIC DNA]</scope>
    <source>
        <strain evidence="1 2">DSM 14858</strain>
    </source>
</reference>
<dbReference type="Proteomes" id="UP000199283">
    <property type="component" value="Unassembled WGS sequence"/>
</dbReference>
<protein>
    <submittedName>
        <fullName evidence="1">Uncharacterized protein</fullName>
    </submittedName>
</protein>
<keyword evidence="2" id="KW-1185">Reference proteome</keyword>
<proteinExistence type="predicted"/>
<dbReference type="EMBL" id="FNZQ01000002">
    <property type="protein sequence ID" value="SEK91337.1"/>
    <property type="molecule type" value="Genomic_DNA"/>
</dbReference>
<name>A0A1H7KZD0_9RHOB</name>
<dbReference type="AlphaFoldDB" id="A0A1H7KZD0"/>
<accession>A0A1H7KZD0</accession>
<sequence>MRKTKARRALEQSFDQHILCWGAKTIGQWRRRRGRHYINSGSPPSLFASRATVNPCTMIENRTTI</sequence>
<evidence type="ECO:0000313" key="2">
    <source>
        <dbReference type="Proteomes" id="UP000199283"/>
    </source>
</evidence>
<evidence type="ECO:0000313" key="1">
    <source>
        <dbReference type="EMBL" id="SEK91337.1"/>
    </source>
</evidence>